<dbReference type="InterPro" id="IPR046346">
    <property type="entry name" value="Aminoacid_DH-like_N_sf"/>
</dbReference>
<dbReference type="Gene3D" id="3.40.50.720">
    <property type="entry name" value="NAD(P)-binding Rossmann-like Domain"/>
    <property type="match status" value="1"/>
</dbReference>
<reference evidence="6" key="1">
    <citation type="journal article" date="2014" name="Nucleic Acids Res.">
        <title>The evolutionary dynamics of variant antigen genes in Babesia reveal a history of genomic innovation underlying host-parasite interaction.</title>
        <authorList>
            <person name="Jackson A.P."/>
            <person name="Otto T.D."/>
            <person name="Darby A."/>
            <person name="Ramaprasad A."/>
            <person name="Xia D."/>
            <person name="Echaide I.E."/>
            <person name="Farber M."/>
            <person name="Gahlot S."/>
            <person name="Gamble J."/>
            <person name="Gupta D."/>
            <person name="Gupta Y."/>
            <person name="Jackson L."/>
            <person name="Malandrin L."/>
            <person name="Malas T.B."/>
            <person name="Moussa E."/>
            <person name="Nair M."/>
            <person name="Reid A.J."/>
            <person name="Sanders M."/>
            <person name="Sharma J."/>
            <person name="Tracey A."/>
            <person name="Quail M.A."/>
            <person name="Weir W."/>
            <person name="Wastling J.M."/>
            <person name="Hall N."/>
            <person name="Willadsen P."/>
            <person name="Lingelbach K."/>
            <person name="Shiels B."/>
            <person name="Tait A."/>
            <person name="Berriman M."/>
            <person name="Allred D.R."/>
            <person name="Pain A."/>
        </authorList>
    </citation>
    <scope>NUCLEOTIDE SEQUENCE [LARGE SCALE GENOMIC DNA]</scope>
    <source>
        <strain evidence="6">Bond</strain>
    </source>
</reference>
<dbReference type="Pfam" id="PF00208">
    <property type="entry name" value="ELFV_dehydrog"/>
    <property type="match status" value="1"/>
</dbReference>
<sequence>MTIDDTLDNYLHDDGLSRVPESDERNDAPLSDRYANQFKEVYEIVKQLKTFSDDMINQTMDQYYNRLGLNEYYFSTSNSKMIANNMVSVLTAKILHENSGSDYFPLIEQVHDGRVFIITRASLLNQKIYQSYAVERSVEKRYLNFGDMTKPIWRMQCFRSTNSIFDDPDNLFERLRIYFLQLPNFAVTDPEPGELRLSKLLDRDFYKNKKNTITEDIFCKLNKQLVESDTGLGIAISAEPRQFNTYRIDVAFKREHIQSDFYSRVGDCITYYGCYSKSKYIDPLSNNVCIITAFITTLPSTEIANPDMTLEDRAHAIVTAIRLCGVMPHTHYLSILNERLLDVAEMAYAFCASIFIEHFSGSVGPHISLIERLMTREQITPSELYDIRSKLMIPPYLPHQIFDAVRANEGILKMLYQNFRKLHDPALNPSGTNDDPETPRLREMIKTLDDQEHAKILSFFLTFNACTLRTNFFMQEKLSLSFRFDPSFLSKNDYPQSPYGIVMILGPYFRGFHIRFSEISRGGIRVVQSFSQEAFTRNKLQVFDEAYNLSYTQSLKNKDIPEGGSKGVILLDKAASKEMAAVYTRSSFMCYVDGLIDVMMPNEQMVDRLKKEEIYFLGPDEHTGTGRLMDWAANHARLRGFQFWRSFTTGKEPGMGGIPHDVFGMTTASIEAYIHELLDKCNVKEEDVTRFLTGGPDGDLGSNALLCSKTKTLAIVDRSGVLYDPEGLDVNELRRLASLRLKGENTCCMLYNSDLLSKRGFKVAEEAVDIVLPDGRNVKRGYKFRDEFHLGGCSCDLFNPCGGRPSSITPFNVNSLFDEKGKCIYKFVVEGANVFITQDARRILESKGVILFKDASTNKGGVTSSSFEVLAALVLDDVTFDETMTVKKGGECPEFRKNYINEILDIIKRNARMEFHALWNEGLRTGKPRCDLTDILSSKIIRLKKDIMDANSLWADLTLVKSVLARAIPLSLQKLLSIEEIMKRLPERYMRSMFASHLASTFYYVQDFTDDTSVFAFYEYINMLRGGENLDVSQTFIMRN</sequence>
<dbReference type="GO" id="GO:0006538">
    <property type="term" value="P:L-glutamate catabolic process"/>
    <property type="evidence" value="ECO:0007669"/>
    <property type="project" value="TreeGrafter"/>
</dbReference>
<dbReference type="STRING" id="5866.A0A061DBU4"/>
<evidence type="ECO:0000256" key="1">
    <source>
        <dbReference type="ARBA" id="ARBA00006382"/>
    </source>
</evidence>
<evidence type="ECO:0000313" key="6">
    <source>
        <dbReference type="Proteomes" id="UP000033188"/>
    </source>
</evidence>
<name>A0A061DBU4_BABBI</name>
<dbReference type="Proteomes" id="UP000033188">
    <property type="component" value="Chromosome 3"/>
</dbReference>
<protein>
    <submittedName>
        <fullName evidence="5">Glutamate/Leucine/Phenylalanine/Valine dehydrogenase family protein, putative</fullName>
    </submittedName>
</protein>
<dbReference type="InterPro" id="IPR056365">
    <property type="entry name" value="NAD-GDH_2nd"/>
</dbReference>
<dbReference type="GeneID" id="24565983"/>
<evidence type="ECO:0000313" key="5">
    <source>
        <dbReference type="EMBL" id="CDR97442.1"/>
    </source>
</evidence>
<accession>A0A061DBU4</accession>
<dbReference type="RefSeq" id="XP_012769628.1">
    <property type="nucleotide sequence ID" value="XM_012914174.1"/>
</dbReference>
<dbReference type="AlphaFoldDB" id="A0A061DBU4"/>
<gene>
    <name evidence="5" type="ORF">BBBOND_0313440</name>
</gene>
<dbReference type="GO" id="GO:0005739">
    <property type="term" value="C:mitochondrion"/>
    <property type="evidence" value="ECO:0007669"/>
    <property type="project" value="TreeGrafter"/>
</dbReference>
<dbReference type="KEGG" id="bbig:BBBOND_0313440"/>
<dbReference type="InterPro" id="IPR036291">
    <property type="entry name" value="NAD(P)-bd_dom_sf"/>
</dbReference>
<dbReference type="SMART" id="SM00839">
    <property type="entry name" value="ELFV_dehydrog"/>
    <property type="match status" value="1"/>
</dbReference>
<keyword evidence="2" id="KW-0560">Oxidoreductase</keyword>
<dbReference type="Pfam" id="PF23152">
    <property type="entry name" value="GDH_2nd"/>
    <property type="match status" value="1"/>
</dbReference>
<keyword evidence="6" id="KW-1185">Reference proteome</keyword>
<evidence type="ECO:0000259" key="4">
    <source>
        <dbReference type="SMART" id="SM00839"/>
    </source>
</evidence>
<evidence type="ECO:0000256" key="3">
    <source>
        <dbReference type="ARBA" id="ARBA00023027"/>
    </source>
</evidence>
<dbReference type="InterPro" id="IPR055480">
    <property type="entry name" value="NAD-GDH_N"/>
</dbReference>
<dbReference type="PANTHER" id="PTHR11606:SF24">
    <property type="entry name" value="NAD-SPECIFIC GLUTAMATE DEHYDROGENASE"/>
    <property type="match status" value="1"/>
</dbReference>
<dbReference type="GO" id="GO:0004352">
    <property type="term" value="F:glutamate dehydrogenase (NAD+) activity"/>
    <property type="evidence" value="ECO:0007669"/>
    <property type="project" value="TreeGrafter"/>
</dbReference>
<dbReference type="OMA" id="DEYGMTS"/>
<dbReference type="SUPFAM" id="SSF53223">
    <property type="entry name" value="Aminoacid dehydrogenase-like, N-terminal domain"/>
    <property type="match status" value="1"/>
</dbReference>
<comment type="similarity">
    <text evidence="1">Belongs to the Glu/Leu/Phe/Val dehydrogenases family.</text>
</comment>
<dbReference type="EMBL" id="LK391709">
    <property type="protein sequence ID" value="CDR97442.1"/>
    <property type="molecule type" value="Genomic_DNA"/>
</dbReference>
<dbReference type="VEuPathDB" id="PiroplasmaDB:BBBOND_0313440"/>
<dbReference type="SUPFAM" id="SSF51735">
    <property type="entry name" value="NAD(P)-binding Rossmann-fold domains"/>
    <property type="match status" value="1"/>
</dbReference>
<proteinExistence type="inferred from homology"/>
<dbReference type="Pfam" id="PF23147">
    <property type="entry name" value="GDH2_N"/>
    <property type="match status" value="1"/>
</dbReference>
<dbReference type="OrthoDB" id="184415at2759"/>
<dbReference type="PANTHER" id="PTHR11606">
    <property type="entry name" value="GLUTAMATE DEHYDROGENASE"/>
    <property type="match status" value="1"/>
</dbReference>
<dbReference type="InterPro" id="IPR006096">
    <property type="entry name" value="Glu/Leu/Phe/Val/Trp_DH_C"/>
</dbReference>
<evidence type="ECO:0000256" key="2">
    <source>
        <dbReference type="ARBA" id="ARBA00023002"/>
    </source>
</evidence>
<keyword evidence="3" id="KW-0520">NAD</keyword>
<feature type="domain" description="Glutamate/phenylalanine/leucine/valine/L-tryptophan dehydrogenase C-terminal" evidence="4">
    <location>
        <begin position="657"/>
        <end position="926"/>
    </location>
</feature>
<organism evidence="5 6">
    <name type="scientific">Babesia bigemina</name>
    <dbReference type="NCBI Taxonomy" id="5866"/>
    <lineage>
        <taxon>Eukaryota</taxon>
        <taxon>Sar</taxon>
        <taxon>Alveolata</taxon>
        <taxon>Apicomplexa</taxon>
        <taxon>Aconoidasida</taxon>
        <taxon>Piroplasmida</taxon>
        <taxon>Babesiidae</taxon>
        <taxon>Babesia</taxon>
    </lineage>
</organism>